<evidence type="ECO:0000256" key="1">
    <source>
        <dbReference type="SAM" id="SignalP"/>
    </source>
</evidence>
<feature type="chain" id="PRO_5043854027" evidence="1">
    <location>
        <begin position="20"/>
        <end position="257"/>
    </location>
</feature>
<gene>
    <name evidence="2" type="ORF">DAKH74_011530</name>
</gene>
<feature type="signal peptide" evidence="1">
    <location>
        <begin position="1"/>
        <end position="19"/>
    </location>
</feature>
<organism evidence="2 3">
    <name type="scientific">Maudiozyma humilis</name>
    <name type="common">Sour dough yeast</name>
    <name type="synonym">Kazachstania humilis</name>
    <dbReference type="NCBI Taxonomy" id="51915"/>
    <lineage>
        <taxon>Eukaryota</taxon>
        <taxon>Fungi</taxon>
        <taxon>Dikarya</taxon>
        <taxon>Ascomycota</taxon>
        <taxon>Saccharomycotina</taxon>
        <taxon>Saccharomycetes</taxon>
        <taxon>Saccharomycetales</taxon>
        <taxon>Saccharomycetaceae</taxon>
        <taxon>Maudiozyma</taxon>
    </lineage>
</organism>
<protein>
    <submittedName>
        <fullName evidence="2">Uncharacterized protein</fullName>
    </submittedName>
</protein>
<keyword evidence="1" id="KW-0732">Signal</keyword>
<keyword evidence="3" id="KW-1185">Reference proteome</keyword>
<name>A0AAV5RTV4_MAUHU</name>
<dbReference type="EMBL" id="BTGD01000003">
    <property type="protein sequence ID" value="GMM54537.1"/>
    <property type="molecule type" value="Genomic_DNA"/>
</dbReference>
<dbReference type="AlphaFoldDB" id="A0AAV5RTV4"/>
<proteinExistence type="predicted"/>
<evidence type="ECO:0000313" key="3">
    <source>
        <dbReference type="Proteomes" id="UP001377567"/>
    </source>
</evidence>
<dbReference type="Proteomes" id="UP001377567">
    <property type="component" value="Unassembled WGS sequence"/>
</dbReference>
<evidence type="ECO:0000313" key="2">
    <source>
        <dbReference type="EMBL" id="GMM54537.1"/>
    </source>
</evidence>
<reference evidence="2 3" key="1">
    <citation type="journal article" date="2023" name="Elife">
        <title>Identification of key yeast species and microbe-microbe interactions impacting larval growth of Drosophila in the wild.</title>
        <authorList>
            <person name="Mure A."/>
            <person name="Sugiura Y."/>
            <person name="Maeda R."/>
            <person name="Honda K."/>
            <person name="Sakurai N."/>
            <person name="Takahashi Y."/>
            <person name="Watada M."/>
            <person name="Katoh T."/>
            <person name="Gotoh A."/>
            <person name="Gotoh Y."/>
            <person name="Taniguchi I."/>
            <person name="Nakamura K."/>
            <person name="Hayashi T."/>
            <person name="Katayama T."/>
            <person name="Uemura T."/>
            <person name="Hattori Y."/>
        </authorList>
    </citation>
    <scope>NUCLEOTIDE SEQUENCE [LARGE SCALE GENOMIC DNA]</scope>
    <source>
        <strain evidence="2 3">KH-74</strain>
    </source>
</reference>
<accession>A0AAV5RTV4</accession>
<comment type="caution">
    <text evidence="2">The sequence shown here is derived from an EMBL/GenBank/DDBJ whole genome shotgun (WGS) entry which is preliminary data.</text>
</comment>
<sequence length="257" mass="29050">MKLCCVGACVLLVFRAVLGHLLGPKVGELLESSDKVCNDEMYTSSVWVARLSGVNKFTGIRVFKVYSFRVRPFKKAETVSLVYCENGKKTFEQRMAVDEGSGPGSFWRTPVVIKGSSKNVTFQFARKEGYIDHDHSFALPGTLVGGVFHCLDESCADDTTEPILPLYSNTHKKIWLELLHGHEKTDWTFEKYIPVLSTPNDSGSYVQKLRPLFKDNDKSRSSSDILLNLFKKVGKSGNEGPTYDQWYNHIKVNENYF</sequence>